<feature type="chain" id="PRO_5046440351" description="Serine/threonine protein kinase" evidence="2">
    <location>
        <begin position="25"/>
        <end position="237"/>
    </location>
</feature>
<feature type="signal peptide" evidence="2">
    <location>
        <begin position="1"/>
        <end position="24"/>
    </location>
</feature>
<evidence type="ECO:0008006" key="5">
    <source>
        <dbReference type="Google" id="ProtNLM"/>
    </source>
</evidence>
<organism evidence="3 4">
    <name type="scientific">Pseudonocardia aurantiaca</name>
    <dbReference type="NCBI Taxonomy" id="75290"/>
    <lineage>
        <taxon>Bacteria</taxon>
        <taxon>Bacillati</taxon>
        <taxon>Actinomycetota</taxon>
        <taxon>Actinomycetes</taxon>
        <taxon>Pseudonocardiales</taxon>
        <taxon>Pseudonocardiaceae</taxon>
        <taxon>Pseudonocardia</taxon>
    </lineage>
</organism>
<keyword evidence="2" id="KW-0732">Signal</keyword>
<dbReference type="RefSeq" id="WP_343975232.1">
    <property type="nucleotide sequence ID" value="NZ_BAAAJG010000008.1"/>
</dbReference>
<reference evidence="4" key="1">
    <citation type="journal article" date="2019" name="Int. J. Syst. Evol. Microbiol.">
        <title>The Global Catalogue of Microorganisms (GCM) 10K type strain sequencing project: providing services to taxonomists for standard genome sequencing and annotation.</title>
        <authorList>
            <consortium name="The Broad Institute Genomics Platform"/>
            <consortium name="The Broad Institute Genome Sequencing Center for Infectious Disease"/>
            <person name="Wu L."/>
            <person name="Ma J."/>
        </authorList>
    </citation>
    <scope>NUCLEOTIDE SEQUENCE [LARGE SCALE GENOMIC DNA]</scope>
    <source>
        <strain evidence="4">JCM 12165</strain>
    </source>
</reference>
<evidence type="ECO:0000256" key="1">
    <source>
        <dbReference type="SAM" id="MobiDB-lite"/>
    </source>
</evidence>
<evidence type="ECO:0000256" key="2">
    <source>
        <dbReference type="SAM" id="SignalP"/>
    </source>
</evidence>
<dbReference type="Proteomes" id="UP001597145">
    <property type="component" value="Unassembled WGS sequence"/>
</dbReference>
<sequence length="237" mass="23232">MARYAPFATLAAVAALGGALFVVNEVNNPANVPGVVGESPGGPAAPPVPPILAAPAAPNPAPAVEPPPAPEPPAVAEESYAGRTAGNEATVAIAVKDGRAVGYVCDGDEIEAWLEGTLEGDLLTLRGADGSTATVTGTSTAAATLGTVTVGGTKWPFSAARVDAPAGLYEGNASVRGVATRVGWIVTGDGEVTGVANSAGRRGPAPALDPADPYAVEVNGVPVAVSVIDGGDAVIRR</sequence>
<evidence type="ECO:0000313" key="4">
    <source>
        <dbReference type="Proteomes" id="UP001597145"/>
    </source>
</evidence>
<comment type="caution">
    <text evidence="3">The sequence shown here is derived from an EMBL/GenBank/DDBJ whole genome shotgun (WGS) entry which is preliminary data.</text>
</comment>
<gene>
    <name evidence="3" type="ORF">ACFSCY_06980</name>
</gene>
<protein>
    <recommendedName>
        <fullName evidence="5">Serine/threonine protein kinase</fullName>
    </recommendedName>
</protein>
<feature type="compositionally biased region" description="Pro residues" evidence="1">
    <location>
        <begin position="43"/>
        <end position="73"/>
    </location>
</feature>
<proteinExistence type="predicted"/>
<evidence type="ECO:0000313" key="3">
    <source>
        <dbReference type="EMBL" id="MFD1529180.1"/>
    </source>
</evidence>
<dbReference type="EMBL" id="JBHUCP010000004">
    <property type="protein sequence ID" value="MFD1529180.1"/>
    <property type="molecule type" value="Genomic_DNA"/>
</dbReference>
<feature type="region of interest" description="Disordered" evidence="1">
    <location>
        <begin position="40"/>
        <end position="75"/>
    </location>
</feature>
<accession>A0ABW4FER4</accession>
<name>A0ABW4FER4_9PSEU</name>
<keyword evidence="4" id="KW-1185">Reference proteome</keyword>